<dbReference type="EMBL" id="UGQL01000001">
    <property type="protein sequence ID" value="STZ27415.1"/>
    <property type="molecule type" value="Genomic_DNA"/>
</dbReference>
<keyword evidence="1" id="KW-0732">Signal</keyword>
<proteinExistence type="predicted"/>
<evidence type="ECO:0000313" key="3">
    <source>
        <dbReference type="Proteomes" id="UP000255024"/>
    </source>
</evidence>
<reference evidence="2 3" key="1">
    <citation type="submission" date="2018-06" db="EMBL/GenBank/DDBJ databases">
        <authorList>
            <consortium name="Pathogen Informatics"/>
            <person name="Doyle S."/>
        </authorList>
    </citation>
    <scope>NUCLEOTIDE SEQUENCE [LARGE SCALE GENOMIC DNA]</scope>
    <source>
        <strain evidence="2 3">NCTC11179</strain>
    </source>
</reference>
<dbReference type="PROSITE" id="PS51257">
    <property type="entry name" value="PROKAR_LIPOPROTEIN"/>
    <property type="match status" value="1"/>
</dbReference>
<feature type="chain" id="PRO_5016780799" description="Lipocalin-like domain-containing protein" evidence="1">
    <location>
        <begin position="19"/>
        <end position="163"/>
    </location>
</feature>
<dbReference type="AlphaFoldDB" id="A0A378RKB4"/>
<evidence type="ECO:0008006" key="4">
    <source>
        <dbReference type="Google" id="ProtNLM"/>
    </source>
</evidence>
<evidence type="ECO:0000313" key="2">
    <source>
        <dbReference type="EMBL" id="STZ27415.1"/>
    </source>
</evidence>
<organism evidence="2 3">
    <name type="scientific">Myroides odoratus</name>
    <name type="common">Flavobacterium odoratum</name>
    <dbReference type="NCBI Taxonomy" id="256"/>
    <lineage>
        <taxon>Bacteria</taxon>
        <taxon>Pseudomonadati</taxon>
        <taxon>Bacteroidota</taxon>
        <taxon>Flavobacteriia</taxon>
        <taxon>Flavobacteriales</taxon>
        <taxon>Flavobacteriaceae</taxon>
        <taxon>Myroides</taxon>
    </lineage>
</organism>
<feature type="signal peptide" evidence="1">
    <location>
        <begin position="1"/>
        <end position="18"/>
    </location>
</feature>
<sequence length="163" mass="18894">MKNVFLFLLFLGVALLTASCSSDDSDSVIVCPGIDYSTAIKGIWEESKIVYLDEHKKLVKEIDAFNIHNCPLTRLEIKEQTLIEHFSYQYDHHDSCQEGTTSHSYTLENYQLVTEFHGDDYIDLTEYEIIGVDKSTLVLQRASTWYDHAPEKTRFMKIVYLKK</sequence>
<evidence type="ECO:0000256" key="1">
    <source>
        <dbReference type="SAM" id="SignalP"/>
    </source>
</evidence>
<dbReference type="RefSeq" id="WP_115090351.1">
    <property type="nucleotide sequence ID" value="NZ_CP068107.1"/>
</dbReference>
<keyword evidence="3" id="KW-1185">Reference proteome</keyword>
<name>A0A378RKB4_MYROD</name>
<gene>
    <name evidence="2" type="ORF">NCTC11179_00950</name>
</gene>
<dbReference type="Proteomes" id="UP000255024">
    <property type="component" value="Unassembled WGS sequence"/>
</dbReference>
<protein>
    <recommendedName>
        <fullName evidence="4">Lipocalin-like domain-containing protein</fullName>
    </recommendedName>
</protein>
<accession>A0A378RKB4</accession>